<dbReference type="GO" id="GO:0120159">
    <property type="term" value="F:rRNA pseudouridine synthase activity"/>
    <property type="evidence" value="ECO:0007669"/>
    <property type="project" value="UniProtKB-ARBA"/>
</dbReference>
<dbReference type="FunFam" id="3.10.290.10:FF:000003">
    <property type="entry name" value="Pseudouridine synthase"/>
    <property type="match status" value="1"/>
</dbReference>
<comment type="caution">
    <text evidence="7">The sequence shown here is derived from an EMBL/GenBank/DDBJ whole genome shotgun (WGS) entry which is preliminary data.</text>
</comment>
<dbReference type="PROSITE" id="PS50889">
    <property type="entry name" value="S4"/>
    <property type="match status" value="1"/>
</dbReference>
<dbReference type="NCBIfam" id="TIGR00093">
    <property type="entry name" value="pseudouridine synthase"/>
    <property type="match status" value="1"/>
</dbReference>
<dbReference type="InterPro" id="IPR020094">
    <property type="entry name" value="TruA/RsuA/RluB/E/F_N"/>
</dbReference>
<sequence length="398" mass="43533">MPRRSSKPTSRRSTRGTSKSASSGRGRPPKRSAKVAKGRASKGKDSQSKPADVKAAKSSGRKSAGKKPRPSKSGGVGGRSETGSSRDQPQRLQRLLAAAGFGSRRQCETLIEEGRVEVDGAIVSKLGTTVDPQSSKVRVDGVPLRPQKLVYYAVNKPTGVLSTNSDPRGRNRVIDLVPNSERVFPVGRLDQSSQGLMLLTNDGDLAQQLAHPKYGVRKVYRVTVAGKIDSETMRNMRKGIYIAEGFVKVEGAKILKARARATELEITLREGKNREIRRILARLGHKVQVLRRIAIGPLRLGDVPAGAYRELTRDEVRRLRLAVEHSRKEMEEEVAGGKRVSGGRPGKKRPSKKKKAGRRPESRADVTARRTARSRKTSEFSFKPKRKKSDGGSIIGGE</sequence>
<dbReference type="PANTHER" id="PTHR47683">
    <property type="entry name" value="PSEUDOURIDINE SYNTHASE FAMILY PROTEIN-RELATED"/>
    <property type="match status" value="1"/>
</dbReference>
<name>A0A5M6DCY2_9BACT</name>
<feature type="domain" description="RNA-binding S4" evidence="6">
    <location>
        <begin position="90"/>
        <end position="148"/>
    </location>
</feature>
<evidence type="ECO:0000256" key="3">
    <source>
        <dbReference type="PROSITE-ProRule" id="PRU00182"/>
    </source>
</evidence>
<keyword evidence="3" id="KW-0694">RNA-binding</keyword>
<dbReference type="Gene3D" id="3.30.70.580">
    <property type="entry name" value="Pseudouridine synthase I, catalytic domain, N-terminal subdomain"/>
    <property type="match status" value="1"/>
</dbReference>
<feature type="compositionally biased region" description="Basic and acidic residues" evidence="5">
    <location>
        <begin position="42"/>
        <end position="55"/>
    </location>
</feature>
<dbReference type="Gene3D" id="3.30.70.1560">
    <property type="entry name" value="Alpha-L RNA-binding motif"/>
    <property type="match status" value="1"/>
</dbReference>
<dbReference type="EC" id="5.4.99.-" evidence="4"/>
<dbReference type="InterPro" id="IPR042092">
    <property type="entry name" value="PsdUridine_s_RsuA/RluB/E/F_cat"/>
</dbReference>
<feature type="compositionally biased region" description="Basic and acidic residues" evidence="5">
    <location>
        <begin position="358"/>
        <end position="368"/>
    </location>
</feature>
<dbReference type="GO" id="GO:0003723">
    <property type="term" value="F:RNA binding"/>
    <property type="evidence" value="ECO:0007669"/>
    <property type="project" value="UniProtKB-KW"/>
</dbReference>
<dbReference type="AlphaFoldDB" id="A0A5M6DCY2"/>
<dbReference type="Proteomes" id="UP000324479">
    <property type="component" value="Unassembled WGS sequence"/>
</dbReference>
<dbReference type="Pfam" id="PF01479">
    <property type="entry name" value="S4"/>
    <property type="match status" value="1"/>
</dbReference>
<dbReference type="GO" id="GO:0000455">
    <property type="term" value="P:enzyme-directed rRNA pseudouridine synthesis"/>
    <property type="evidence" value="ECO:0007669"/>
    <property type="project" value="UniProtKB-ARBA"/>
</dbReference>
<dbReference type="SMART" id="SM00363">
    <property type="entry name" value="S4"/>
    <property type="match status" value="1"/>
</dbReference>
<evidence type="ECO:0000259" key="6">
    <source>
        <dbReference type="SMART" id="SM00363"/>
    </source>
</evidence>
<evidence type="ECO:0000256" key="5">
    <source>
        <dbReference type="SAM" id="MobiDB-lite"/>
    </source>
</evidence>
<dbReference type="Gene3D" id="3.10.290.10">
    <property type="entry name" value="RNA-binding S4 domain"/>
    <property type="match status" value="1"/>
</dbReference>
<gene>
    <name evidence="7" type="ORF">FYK55_08220</name>
</gene>
<evidence type="ECO:0000256" key="1">
    <source>
        <dbReference type="ARBA" id="ARBA00008348"/>
    </source>
</evidence>
<dbReference type="SUPFAM" id="SSF55120">
    <property type="entry name" value="Pseudouridine synthase"/>
    <property type="match status" value="1"/>
</dbReference>
<evidence type="ECO:0000313" key="8">
    <source>
        <dbReference type="Proteomes" id="UP000324479"/>
    </source>
</evidence>
<dbReference type="InterPro" id="IPR050343">
    <property type="entry name" value="RsuA_PseudoU_synthase"/>
</dbReference>
<dbReference type="InterPro" id="IPR036986">
    <property type="entry name" value="S4_RNA-bd_sf"/>
</dbReference>
<protein>
    <recommendedName>
        <fullName evidence="4">Pseudouridine synthase</fullName>
        <ecNumber evidence="4">5.4.99.-</ecNumber>
    </recommendedName>
</protein>
<dbReference type="PROSITE" id="PS01149">
    <property type="entry name" value="PSI_RSU"/>
    <property type="match status" value="1"/>
</dbReference>
<dbReference type="PANTHER" id="PTHR47683:SF2">
    <property type="entry name" value="RNA-BINDING S4 DOMAIN-CONTAINING PROTEIN"/>
    <property type="match status" value="1"/>
</dbReference>
<dbReference type="InterPro" id="IPR006145">
    <property type="entry name" value="PsdUridine_synth_RsuA/RluA"/>
</dbReference>
<feature type="compositionally biased region" description="Polar residues" evidence="5">
    <location>
        <begin position="81"/>
        <end position="90"/>
    </location>
</feature>
<proteinExistence type="inferred from homology"/>
<dbReference type="RefSeq" id="WP_150075932.1">
    <property type="nucleotide sequence ID" value="NZ_VWOX01000004.1"/>
</dbReference>
<dbReference type="EMBL" id="VWOX01000004">
    <property type="protein sequence ID" value="KAA5544326.1"/>
    <property type="molecule type" value="Genomic_DNA"/>
</dbReference>
<organism evidence="7 8">
    <name type="scientific">Roseiconus nitratireducens</name>
    <dbReference type="NCBI Taxonomy" id="2605748"/>
    <lineage>
        <taxon>Bacteria</taxon>
        <taxon>Pseudomonadati</taxon>
        <taxon>Planctomycetota</taxon>
        <taxon>Planctomycetia</taxon>
        <taxon>Pirellulales</taxon>
        <taxon>Pirellulaceae</taxon>
        <taxon>Roseiconus</taxon>
    </lineage>
</organism>
<evidence type="ECO:0000256" key="4">
    <source>
        <dbReference type="RuleBase" id="RU003887"/>
    </source>
</evidence>
<dbReference type="InterPro" id="IPR002942">
    <property type="entry name" value="S4_RNA-bd"/>
</dbReference>
<keyword evidence="8" id="KW-1185">Reference proteome</keyword>
<dbReference type="InterPro" id="IPR018496">
    <property type="entry name" value="PsdUridine_synth_RsuA/RluB_CS"/>
</dbReference>
<keyword evidence="2 4" id="KW-0413">Isomerase</keyword>
<dbReference type="CDD" id="cd02870">
    <property type="entry name" value="PseudoU_synth_RsuA_like"/>
    <property type="match status" value="1"/>
</dbReference>
<feature type="compositionally biased region" description="Basic residues" evidence="5">
    <location>
        <begin position="27"/>
        <end position="41"/>
    </location>
</feature>
<feature type="compositionally biased region" description="Low complexity" evidence="5">
    <location>
        <begin position="15"/>
        <end position="26"/>
    </location>
</feature>
<evidence type="ECO:0000256" key="2">
    <source>
        <dbReference type="ARBA" id="ARBA00023235"/>
    </source>
</evidence>
<feature type="region of interest" description="Disordered" evidence="5">
    <location>
        <begin position="1"/>
        <end position="90"/>
    </location>
</feature>
<dbReference type="InterPro" id="IPR020103">
    <property type="entry name" value="PsdUridine_synth_cat_dom_sf"/>
</dbReference>
<dbReference type="InterPro" id="IPR000748">
    <property type="entry name" value="PsdUridine_synth_RsuA/RluB/E/F"/>
</dbReference>
<feature type="compositionally biased region" description="Basic residues" evidence="5">
    <location>
        <begin position="345"/>
        <end position="357"/>
    </location>
</feature>
<comment type="similarity">
    <text evidence="1 4">Belongs to the pseudouridine synthase RsuA family.</text>
</comment>
<dbReference type="CDD" id="cd00165">
    <property type="entry name" value="S4"/>
    <property type="match status" value="1"/>
</dbReference>
<dbReference type="Pfam" id="PF00849">
    <property type="entry name" value="PseudoU_synth_2"/>
    <property type="match status" value="1"/>
</dbReference>
<feature type="compositionally biased region" description="Basic residues" evidence="5">
    <location>
        <begin position="1"/>
        <end position="14"/>
    </location>
</feature>
<feature type="region of interest" description="Disordered" evidence="5">
    <location>
        <begin position="327"/>
        <end position="398"/>
    </location>
</feature>
<reference evidence="7 8" key="1">
    <citation type="submission" date="2019-08" db="EMBL/GenBank/DDBJ databases">
        <authorList>
            <person name="Dhanesh K."/>
            <person name="Kumar G."/>
            <person name="Sasikala C."/>
            <person name="Venkata Ramana C."/>
        </authorList>
    </citation>
    <scope>NUCLEOTIDE SEQUENCE [LARGE SCALE GENOMIC DNA]</scope>
    <source>
        <strain evidence="7 8">JC645</strain>
    </source>
</reference>
<dbReference type="SUPFAM" id="SSF55174">
    <property type="entry name" value="Alpha-L RNA-binding motif"/>
    <property type="match status" value="1"/>
</dbReference>
<evidence type="ECO:0000313" key="7">
    <source>
        <dbReference type="EMBL" id="KAA5544326.1"/>
    </source>
</evidence>
<accession>A0A5M6DCY2</accession>
<feature type="compositionally biased region" description="Basic residues" evidence="5">
    <location>
        <begin position="59"/>
        <end position="70"/>
    </location>
</feature>